<proteinExistence type="inferred from homology"/>
<comment type="caution">
    <text evidence="4">The sequence shown here is derived from an EMBL/GenBank/DDBJ whole genome shotgun (WGS) entry which is preliminary data.</text>
</comment>
<evidence type="ECO:0000259" key="3">
    <source>
        <dbReference type="Pfam" id="PF00437"/>
    </source>
</evidence>
<dbReference type="GO" id="GO:0016887">
    <property type="term" value="F:ATP hydrolysis activity"/>
    <property type="evidence" value="ECO:0007669"/>
    <property type="project" value="InterPro"/>
</dbReference>
<reference evidence="5" key="1">
    <citation type="journal article" date="2014" name="Genome Announc.">
        <title>Genome Sequence of Arthrobacter siccitolerans 4J27, a Xeroprotectant-Producing Desiccation-Tolerant Microorganism.</title>
        <authorList>
            <person name="Manzanera M."/>
            <person name="Santa-Cruz-Calvo L."/>
            <person name="Vilchez J.I."/>
            <person name="Garcia-Fontana C."/>
            <person name="Silva-Castro G.A."/>
            <person name="Calvo C."/>
            <person name="Gonzalez-Lopez J."/>
        </authorList>
    </citation>
    <scope>NUCLEOTIDE SEQUENCE [LARGE SCALE GENOMIC DNA]</scope>
    <source>
        <strain evidence="5">4J27</strain>
    </source>
</reference>
<dbReference type="SUPFAM" id="SSF52540">
    <property type="entry name" value="P-loop containing nucleoside triphosphate hydrolases"/>
    <property type="match status" value="1"/>
</dbReference>
<protein>
    <submittedName>
        <fullName evidence="4">Type II/IV secretion system family protein</fullName>
    </submittedName>
</protein>
<dbReference type="EMBL" id="CAQI01000035">
    <property type="protein sequence ID" value="CCQ45336.1"/>
    <property type="molecule type" value="Genomic_DNA"/>
</dbReference>
<dbReference type="CDD" id="cd01130">
    <property type="entry name" value="VirB11-like_ATPase"/>
    <property type="match status" value="1"/>
</dbReference>
<dbReference type="STRING" id="861266.ARTSIC4J27_1276"/>
<comment type="similarity">
    <text evidence="1">Belongs to the GSP E family.</text>
</comment>
<dbReference type="InterPro" id="IPR050921">
    <property type="entry name" value="T4SS_GSP_E_ATPase"/>
</dbReference>
<dbReference type="InterPro" id="IPR027417">
    <property type="entry name" value="P-loop_NTPase"/>
</dbReference>
<feature type="domain" description="Bacterial type II secretion system protein E" evidence="3">
    <location>
        <begin position="137"/>
        <end position="414"/>
    </location>
</feature>
<dbReference type="PANTHER" id="PTHR30486">
    <property type="entry name" value="TWITCHING MOTILITY PROTEIN PILT"/>
    <property type="match status" value="1"/>
</dbReference>
<accession>A0A024H0S2</accession>
<dbReference type="RefSeq" id="WP_050054335.1">
    <property type="nucleotide sequence ID" value="NZ_CAQI01000035.1"/>
</dbReference>
<dbReference type="OrthoDB" id="9810761at2"/>
<evidence type="ECO:0000256" key="1">
    <source>
        <dbReference type="ARBA" id="ARBA00006611"/>
    </source>
</evidence>
<name>A0A024H0S2_9MICC</name>
<organism evidence="4 5">
    <name type="scientific">Pseudarthrobacter siccitolerans</name>
    <dbReference type="NCBI Taxonomy" id="861266"/>
    <lineage>
        <taxon>Bacteria</taxon>
        <taxon>Bacillati</taxon>
        <taxon>Actinomycetota</taxon>
        <taxon>Actinomycetes</taxon>
        <taxon>Micrococcales</taxon>
        <taxon>Micrococcaceae</taxon>
        <taxon>Pseudarthrobacter</taxon>
    </lineage>
</organism>
<dbReference type="Gene3D" id="3.30.450.380">
    <property type="match status" value="1"/>
</dbReference>
<dbReference type="Gene3D" id="3.40.50.300">
    <property type="entry name" value="P-loop containing nucleotide triphosphate hydrolases"/>
    <property type="match status" value="1"/>
</dbReference>
<evidence type="ECO:0000313" key="5">
    <source>
        <dbReference type="Proteomes" id="UP000035722"/>
    </source>
</evidence>
<dbReference type="Proteomes" id="UP000035722">
    <property type="component" value="Unassembled WGS sequence"/>
</dbReference>
<sequence>MKLSERISAVQDRAQTTGSNVAVLEPPSPAVVPPSQDGGVRHAPAQQAPLTPTYDAGTPSVPASPKVDVFAAMKDRAATALFERMGTRFNDAAVTEQELRATAKEELTRIIDAEQVPLSPEERTRLVRDVADDVLGYGPLQRLLDDPAVTEIMVNRMDQIYVERKGKLTLTEFRFGSEEHLRKVIERIVSKVGRRIDESSPLVDARLEDGSRVNAVIPPLAVGGSSLTIRKFSKTPLTVQNLIDFGTLTPEMAELLNACVKAKLNIIVSGGTGTGKTTLLNVLSSFLPSDERIVTIEDAVELQIQQQHVVRLESRPPNTEGKGEVTIRELLRNSLRMRPDRIVVGEVRGGESLDMLQAMNTGHDGSLSTVHSNSPRDAVARLETLVLMAGMDLPLRAIREQIASAVNLIVQISRLRDGSRRITHVTEVQGMEGDIVTLQDAFVFDYSAGVDAQGRFLGRPVATGIRPRFIDRFEDLGIHVSPSVFAGPQNPAHQTPGR</sequence>
<keyword evidence="5" id="KW-1185">Reference proteome</keyword>
<gene>
    <name evidence="4" type="primary">cpaF</name>
    <name evidence="4" type="ORF">ARTSIC4J27_1276</name>
</gene>
<dbReference type="AlphaFoldDB" id="A0A024H0S2"/>
<dbReference type="Pfam" id="PF00437">
    <property type="entry name" value="T2SSE"/>
    <property type="match status" value="1"/>
</dbReference>
<dbReference type="FunFam" id="3.40.50.300:FF:000521">
    <property type="entry name" value="Type II secretion system protein E"/>
    <property type="match status" value="1"/>
</dbReference>
<feature type="region of interest" description="Disordered" evidence="2">
    <location>
        <begin position="28"/>
        <end position="60"/>
    </location>
</feature>
<evidence type="ECO:0000313" key="4">
    <source>
        <dbReference type="EMBL" id="CCQ45336.1"/>
    </source>
</evidence>
<evidence type="ECO:0000256" key="2">
    <source>
        <dbReference type="SAM" id="MobiDB-lite"/>
    </source>
</evidence>
<dbReference type="InterPro" id="IPR001482">
    <property type="entry name" value="T2SS/T4SS_dom"/>
</dbReference>
<dbReference type="PANTHER" id="PTHR30486:SF15">
    <property type="entry name" value="TYPE II_IV SECRETION SYSTEM ATPASE"/>
    <property type="match status" value="1"/>
</dbReference>